<name>A0ABX1GNR4_9FLAO</name>
<organism evidence="3 4">
    <name type="scientific">Croceivirga thetidis</name>
    <dbReference type="NCBI Taxonomy" id="2721623"/>
    <lineage>
        <taxon>Bacteria</taxon>
        <taxon>Pseudomonadati</taxon>
        <taxon>Bacteroidota</taxon>
        <taxon>Flavobacteriia</taxon>
        <taxon>Flavobacteriales</taxon>
        <taxon>Flavobacteriaceae</taxon>
        <taxon>Croceivirga</taxon>
    </lineage>
</organism>
<reference evidence="3 4" key="1">
    <citation type="submission" date="2020-04" db="EMBL/GenBank/DDBJ databases">
        <authorList>
            <person name="Yoon J."/>
        </authorList>
    </citation>
    <scope>NUCLEOTIDE SEQUENCE [LARGE SCALE GENOMIC DNA]</scope>
    <source>
        <strain evidence="3 4">DJ-13</strain>
    </source>
</reference>
<evidence type="ECO:0000313" key="3">
    <source>
        <dbReference type="EMBL" id="NKI30681.1"/>
    </source>
</evidence>
<dbReference type="InterPro" id="IPR025665">
    <property type="entry name" value="Beta-barrel_OMP_2"/>
</dbReference>
<evidence type="ECO:0000313" key="4">
    <source>
        <dbReference type="Proteomes" id="UP000718451"/>
    </source>
</evidence>
<dbReference type="RefSeq" id="WP_168550919.1">
    <property type="nucleotide sequence ID" value="NZ_JAAWWL010000001.1"/>
</dbReference>
<accession>A0ABX1GNR4</accession>
<protein>
    <submittedName>
        <fullName evidence="3">PorT family protein</fullName>
    </submittedName>
</protein>
<dbReference type="Pfam" id="PF13568">
    <property type="entry name" value="OMP_b-brl_2"/>
    <property type="match status" value="1"/>
</dbReference>
<evidence type="ECO:0000256" key="1">
    <source>
        <dbReference type="SAM" id="SignalP"/>
    </source>
</evidence>
<proteinExistence type="predicted"/>
<keyword evidence="4" id="KW-1185">Reference proteome</keyword>
<dbReference type="Proteomes" id="UP000718451">
    <property type="component" value="Unassembled WGS sequence"/>
</dbReference>
<feature type="domain" description="Outer membrane protein beta-barrel" evidence="2">
    <location>
        <begin position="17"/>
        <end position="202"/>
    </location>
</feature>
<sequence>MKKSVLAFFCFVSFFSFAQDFDEDETYIDTNYLEDQFYAGLAYNGILNRPDGVIQRNLSYNLQLGFIKDIPVNEKRNFGFALGVGYATNSYYTNIQATSNENGITYDIPTVSFDRSKLGTHAIEFPIEIRWRTSNAIDYKFWRIYAGGKINYNFARTSKFVNENGSDSFTNDDIRQWNYGLMLNFGYNTFNIHLYYELNPILKDGVSFNSQENNMNVFRVGLIFYIL</sequence>
<feature type="signal peptide" evidence="1">
    <location>
        <begin position="1"/>
        <end position="18"/>
    </location>
</feature>
<feature type="chain" id="PRO_5045460998" evidence="1">
    <location>
        <begin position="19"/>
        <end position="227"/>
    </location>
</feature>
<gene>
    <name evidence="3" type="ORF">HCU67_01900</name>
</gene>
<keyword evidence="1" id="KW-0732">Signal</keyword>
<dbReference type="EMBL" id="JAAWWL010000001">
    <property type="protein sequence ID" value="NKI30681.1"/>
    <property type="molecule type" value="Genomic_DNA"/>
</dbReference>
<comment type="caution">
    <text evidence="3">The sequence shown here is derived from an EMBL/GenBank/DDBJ whole genome shotgun (WGS) entry which is preliminary data.</text>
</comment>
<evidence type="ECO:0000259" key="2">
    <source>
        <dbReference type="Pfam" id="PF13568"/>
    </source>
</evidence>